<keyword evidence="5 6" id="KW-0449">Lipoprotein</keyword>
<comment type="similarity">
    <text evidence="6">Belongs to the LptE lipoprotein family.</text>
</comment>
<keyword evidence="4 6" id="KW-0998">Cell outer membrane</keyword>
<dbReference type="Proteomes" id="UP000032803">
    <property type="component" value="Chromosome I"/>
</dbReference>
<evidence type="ECO:0000256" key="3">
    <source>
        <dbReference type="ARBA" id="ARBA00023139"/>
    </source>
</evidence>
<protein>
    <recommendedName>
        <fullName evidence="6">LPS-assembly lipoprotein LptE</fullName>
    </recommendedName>
</protein>
<keyword evidence="3 6" id="KW-0564">Palmitate</keyword>
<dbReference type="PROSITE" id="PS51257">
    <property type="entry name" value="PROKAR_LIPOPROTEIN"/>
    <property type="match status" value="1"/>
</dbReference>
<dbReference type="AlphaFoldDB" id="A0A0A8UUU6"/>
<comment type="function">
    <text evidence="6">Together with LptD, is involved in the assembly of lipopolysaccharide (LPS) at the surface of the outer membrane. Required for the proper assembly of LptD. Binds LPS and may serve as the LPS recognition site at the outer membrane.</text>
</comment>
<keyword evidence="8" id="KW-1185">Reference proteome</keyword>
<reference evidence="8" key="1">
    <citation type="submission" date="2014-09" db="EMBL/GenBank/DDBJ databases">
        <authorList>
            <person name="Gomez-Valero L."/>
        </authorList>
    </citation>
    <scope>NUCLEOTIDE SEQUENCE [LARGE SCALE GENOMIC DNA]</scope>
    <source>
        <strain evidence="8">ATCC35250</strain>
    </source>
</reference>
<name>A0A0A8UUU6_LEGHA</name>
<dbReference type="GO" id="GO:0015920">
    <property type="term" value="P:lipopolysaccharide transport"/>
    <property type="evidence" value="ECO:0007669"/>
    <property type="project" value="TreeGrafter"/>
</dbReference>
<organism evidence="7 8">
    <name type="scientific">Legionella hackeliae</name>
    <dbReference type="NCBI Taxonomy" id="449"/>
    <lineage>
        <taxon>Bacteria</taxon>
        <taxon>Pseudomonadati</taxon>
        <taxon>Pseudomonadota</taxon>
        <taxon>Gammaproteobacteria</taxon>
        <taxon>Legionellales</taxon>
        <taxon>Legionellaceae</taxon>
        <taxon>Legionella</taxon>
    </lineage>
</organism>
<evidence type="ECO:0000256" key="4">
    <source>
        <dbReference type="ARBA" id="ARBA00023237"/>
    </source>
</evidence>
<evidence type="ECO:0000313" key="8">
    <source>
        <dbReference type="Proteomes" id="UP000032803"/>
    </source>
</evidence>
<evidence type="ECO:0000313" key="7">
    <source>
        <dbReference type="EMBL" id="CEK10867.1"/>
    </source>
</evidence>
<dbReference type="Gene3D" id="3.30.160.150">
    <property type="entry name" value="Lipoprotein like domain"/>
    <property type="match status" value="1"/>
</dbReference>
<dbReference type="GO" id="GO:0043165">
    <property type="term" value="P:Gram-negative-bacterium-type cell outer membrane assembly"/>
    <property type="evidence" value="ECO:0007669"/>
    <property type="project" value="UniProtKB-UniRule"/>
</dbReference>
<dbReference type="PANTHER" id="PTHR38098">
    <property type="entry name" value="LPS-ASSEMBLY LIPOPROTEIN LPTE"/>
    <property type="match status" value="1"/>
</dbReference>
<evidence type="ECO:0000256" key="2">
    <source>
        <dbReference type="ARBA" id="ARBA00023136"/>
    </source>
</evidence>
<dbReference type="Pfam" id="PF04390">
    <property type="entry name" value="LptE"/>
    <property type="match status" value="1"/>
</dbReference>
<keyword evidence="1 6" id="KW-0732">Signal</keyword>
<dbReference type="PANTHER" id="PTHR38098:SF1">
    <property type="entry name" value="LPS-ASSEMBLY LIPOPROTEIN LPTE"/>
    <property type="match status" value="1"/>
</dbReference>
<sequence>MKHFILGLLIISLTSCGFHLRGMADIPSWLNNVAIVIKDAQEDLQTLLEGQLEAYKISVVDNPTQANYLLIVARDRYKQEITNVSASTAPRQYLLIYDVQFTLIETKGKIIVPTSHVFVTRQITINNDRILGSDAEEALLKNEMRAEAATQIVNRLSQAKNNYVVSPKTR</sequence>
<gene>
    <name evidence="7" type="primary">rlpB</name>
    <name evidence="6" type="synonym">lptE</name>
    <name evidence="7" type="ORF">LHA_1835</name>
</gene>
<evidence type="ECO:0000256" key="1">
    <source>
        <dbReference type="ARBA" id="ARBA00022729"/>
    </source>
</evidence>
<evidence type="ECO:0000256" key="6">
    <source>
        <dbReference type="HAMAP-Rule" id="MF_01186"/>
    </source>
</evidence>
<dbReference type="STRING" id="449.LHA_1835"/>
<dbReference type="InterPro" id="IPR007485">
    <property type="entry name" value="LPS_assembly_LptE"/>
</dbReference>
<dbReference type="GO" id="GO:0009279">
    <property type="term" value="C:cell outer membrane"/>
    <property type="evidence" value="ECO:0007669"/>
    <property type="project" value="UniProtKB-SubCell"/>
</dbReference>
<dbReference type="RefSeq" id="WP_045106164.1">
    <property type="nucleotide sequence ID" value="NZ_LN681225.1"/>
</dbReference>
<dbReference type="HOGENOM" id="CLU_103309_0_2_6"/>
<accession>A0A0A8UUU6</accession>
<dbReference type="GO" id="GO:1990351">
    <property type="term" value="C:transporter complex"/>
    <property type="evidence" value="ECO:0007669"/>
    <property type="project" value="TreeGrafter"/>
</dbReference>
<keyword evidence="2 6" id="KW-0472">Membrane</keyword>
<dbReference type="HAMAP" id="MF_01186">
    <property type="entry name" value="LPS_assembly_LptE"/>
    <property type="match status" value="1"/>
</dbReference>
<evidence type="ECO:0000256" key="5">
    <source>
        <dbReference type="ARBA" id="ARBA00023288"/>
    </source>
</evidence>
<dbReference type="GO" id="GO:0001530">
    <property type="term" value="F:lipopolysaccharide binding"/>
    <property type="evidence" value="ECO:0007669"/>
    <property type="project" value="TreeGrafter"/>
</dbReference>
<comment type="subunit">
    <text evidence="6">Component of the lipopolysaccharide transport and assembly complex. Interacts with LptD.</text>
</comment>
<dbReference type="PATRIC" id="fig|449.7.peg.2296"/>
<comment type="subcellular location">
    <subcellularLocation>
        <location evidence="6">Cell outer membrane</location>
        <topology evidence="6">Lipid-anchor</topology>
    </subcellularLocation>
</comment>
<proteinExistence type="inferred from homology"/>
<dbReference type="EMBL" id="LN681225">
    <property type="protein sequence ID" value="CEK10867.1"/>
    <property type="molecule type" value="Genomic_DNA"/>
</dbReference>
<dbReference type="OrthoDB" id="7349153at2"/>
<dbReference type="KEGG" id="lha:LHA_1835"/>